<feature type="transmembrane region" description="Helical" evidence="2">
    <location>
        <begin position="154"/>
        <end position="174"/>
    </location>
</feature>
<feature type="transmembrane region" description="Helical" evidence="2">
    <location>
        <begin position="50"/>
        <end position="70"/>
    </location>
</feature>
<reference evidence="4" key="1">
    <citation type="submission" date="2017-05" db="EMBL/GenBank/DDBJ databases">
        <title>Physiological properties and genetic analysis related to exopolysaccharide production of fresh-water unicellular cyanobacterium Aphanothece sacrum, Suizenji Nori, that has been cultured as a food source in Japan.</title>
        <authorList>
            <person name="Kanesaki Y."/>
            <person name="Yoshikawa S."/>
            <person name="Ohki K."/>
        </authorList>
    </citation>
    <scope>NUCLEOTIDE SEQUENCE [LARGE SCALE GENOMIC DNA]</scope>
    <source>
        <strain evidence="4">FPU1</strain>
    </source>
</reference>
<name>A0A401IN82_APHSA</name>
<keyword evidence="2" id="KW-0472">Membrane</keyword>
<evidence type="ECO:0000313" key="3">
    <source>
        <dbReference type="EMBL" id="GBF82701.1"/>
    </source>
</evidence>
<keyword evidence="4" id="KW-1185">Reference proteome</keyword>
<proteinExistence type="predicted"/>
<keyword evidence="2" id="KW-0812">Transmembrane</keyword>
<comment type="caution">
    <text evidence="3">The sequence shown here is derived from an EMBL/GenBank/DDBJ whole genome shotgun (WGS) entry which is preliminary data.</text>
</comment>
<dbReference type="EMBL" id="BDQK01000017">
    <property type="protein sequence ID" value="GBF82701.1"/>
    <property type="molecule type" value="Genomic_DNA"/>
</dbReference>
<feature type="transmembrane region" description="Helical" evidence="2">
    <location>
        <begin position="181"/>
        <end position="199"/>
    </location>
</feature>
<sequence>MEPDFNQTSEDESPQDPINHPDDKEWERTFNLFKLEYEQAAQRYENVYKAIWQIFQYMALLAAGIFTFGSKVNENDKFPFELILFIALFPLVFWFFATYIPMDQYGKNNLEHLKNLEIKMNQEYEKYHENFSWRLEHYSKFKAVLPPWSVRQSVLFFGVFITIVDIFSLVIMVQENEINDLLFLQFFIIFIPIFTVVYIKDKFDLCQQKLKE</sequence>
<evidence type="ECO:0000313" key="4">
    <source>
        <dbReference type="Proteomes" id="UP000287247"/>
    </source>
</evidence>
<dbReference type="RefSeq" id="WP_124973329.1">
    <property type="nucleotide sequence ID" value="NZ_BDQK01000017.1"/>
</dbReference>
<accession>A0A401IN82</accession>
<evidence type="ECO:0000256" key="1">
    <source>
        <dbReference type="SAM" id="MobiDB-lite"/>
    </source>
</evidence>
<evidence type="ECO:0000256" key="2">
    <source>
        <dbReference type="SAM" id="Phobius"/>
    </source>
</evidence>
<keyword evidence="2" id="KW-1133">Transmembrane helix</keyword>
<feature type="region of interest" description="Disordered" evidence="1">
    <location>
        <begin position="1"/>
        <end position="23"/>
    </location>
</feature>
<feature type="transmembrane region" description="Helical" evidence="2">
    <location>
        <begin position="82"/>
        <end position="102"/>
    </location>
</feature>
<protein>
    <submittedName>
        <fullName evidence="3">Uncharacterized protein</fullName>
    </submittedName>
</protein>
<dbReference type="Proteomes" id="UP000287247">
    <property type="component" value="Unassembled WGS sequence"/>
</dbReference>
<dbReference type="AlphaFoldDB" id="A0A401IN82"/>
<dbReference type="OrthoDB" id="9973346at2"/>
<feature type="compositionally biased region" description="Acidic residues" evidence="1">
    <location>
        <begin position="1"/>
        <end position="14"/>
    </location>
</feature>
<gene>
    <name evidence="3" type="ORF">AsFPU1_4135</name>
</gene>
<organism evidence="3 4">
    <name type="scientific">Aphanothece sacrum FPU1</name>
    <dbReference type="NCBI Taxonomy" id="1920663"/>
    <lineage>
        <taxon>Bacteria</taxon>
        <taxon>Bacillati</taxon>
        <taxon>Cyanobacteriota</taxon>
        <taxon>Cyanophyceae</taxon>
        <taxon>Oscillatoriophycideae</taxon>
        <taxon>Chroococcales</taxon>
        <taxon>Aphanothecaceae</taxon>
        <taxon>Aphanothece</taxon>
    </lineage>
</organism>